<dbReference type="EMBL" id="MCRM02000006">
    <property type="protein sequence ID" value="PNV75565.1"/>
    <property type="molecule type" value="Genomic_DNA"/>
</dbReference>
<keyword evidence="3" id="KW-1185">Reference proteome</keyword>
<sequence length="221" mass="25759">MDLPTPSEILALRGKRRSWKWVLIFAGMALGFFAWEQVDSSQSLTFRERKKNVDSKVRILREMKRSFHSIDLEKDLERLESYSADLESMTRVGTAQERSDALSTLERKLPEIVKRWSEFAENCSSKLLQYTVRETQLLKIDSPDRHPLTAKENALANNYFRMAREEWISGNKFHRDGNYLYALVLYKRSLKYSFSSLKTAKLPVPEEFQNAGGQLLDKANR</sequence>
<protein>
    <submittedName>
        <fullName evidence="2">PROCN domain protein</fullName>
    </submittedName>
</protein>
<evidence type="ECO:0000313" key="3">
    <source>
        <dbReference type="Proteomes" id="UP000094669"/>
    </source>
</evidence>
<keyword evidence="1" id="KW-0812">Transmembrane</keyword>
<evidence type="ECO:0000256" key="1">
    <source>
        <dbReference type="SAM" id="Phobius"/>
    </source>
</evidence>
<reference evidence="2" key="1">
    <citation type="submission" date="2018-01" db="EMBL/GenBank/DDBJ databases">
        <title>Genomic characterization of Leptospira inadai serogroup Lyme isolated from captured rat in Brazil and comparative analysis with human reference strain.</title>
        <authorList>
            <person name="Moreno L.Z."/>
            <person name="Loureiro A.P."/>
            <person name="Miraglia F."/>
            <person name="Kremer F.S."/>
            <person name="Eslabao M.R."/>
            <person name="Dellagostin O.A."/>
            <person name="Lilenbaum W."/>
            <person name="Moreno A.M."/>
        </authorList>
    </citation>
    <scope>NUCLEOTIDE SEQUENCE [LARGE SCALE GENOMIC DNA]</scope>
    <source>
        <strain evidence="2">M34/99</strain>
    </source>
</reference>
<dbReference type="Proteomes" id="UP000094669">
    <property type="component" value="Unassembled WGS sequence"/>
</dbReference>
<keyword evidence="1" id="KW-0472">Membrane</keyword>
<keyword evidence="1" id="KW-1133">Transmembrane helix</keyword>
<comment type="caution">
    <text evidence="2">The sequence shown here is derived from an EMBL/GenBank/DDBJ whole genome shotgun (WGS) entry which is preliminary data.</text>
</comment>
<evidence type="ECO:0000313" key="2">
    <source>
        <dbReference type="EMBL" id="PNV75565.1"/>
    </source>
</evidence>
<dbReference type="RefSeq" id="WP_010417785.1">
    <property type="nucleotide sequence ID" value="NZ_MCRM02000006.1"/>
</dbReference>
<gene>
    <name evidence="2" type="ORF">BES34_008000</name>
</gene>
<name>A0ABX4YJU4_9LEPT</name>
<accession>A0ABX4YJU4</accession>
<proteinExistence type="predicted"/>
<feature type="transmembrane region" description="Helical" evidence="1">
    <location>
        <begin position="21"/>
        <end position="38"/>
    </location>
</feature>
<organism evidence="2 3">
    <name type="scientific">Leptospira inadai serovar Lyme</name>
    <dbReference type="NCBI Taxonomy" id="293084"/>
    <lineage>
        <taxon>Bacteria</taxon>
        <taxon>Pseudomonadati</taxon>
        <taxon>Spirochaetota</taxon>
        <taxon>Spirochaetia</taxon>
        <taxon>Leptospirales</taxon>
        <taxon>Leptospiraceae</taxon>
        <taxon>Leptospira</taxon>
    </lineage>
</organism>